<name>A0A2C9LCB9_BIOGL</name>
<sequence>MAQAEFSEIPTQSKMRKKIGEGGFGKVYLYCDPNTSLLFAIKHIKLVQTKAELSQFTDKLRNEIQILSSIKHERIVQYYGCEESKEEVLIFLEYMPGGSLYDHMHDFGPFNEAVTRTITRQILQGLAFLHESNIIHRDIKAANILRDTVGNVKVTDFGVSKQLTSITEAGPHTTVGSFHWLAPEIITSDNYGKNADLWSLGCTVVELLTTKPPFADIEPIQVILKIASCKHPEYTLPKVTSENLREFLNITFKKDWNARTSALKLLEHPFVEVCKTLEEIERKDREINKLKEQKVCKASDEIVRKDREIIILKEEKGKLLEKFSRSVSNHPGIRMLSPSTLNTSEGLGSV</sequence>
<dbReference type="Proteomes" id="UP000076420">
    <property type="component" value="Unassembled WGS sequence"/>
</dbReference>
<dbReference type="Gene3D" id="1.10.510.10">
    <property type="entry name" value="Transferase(Phosphotransferase) domain 1"/>
    <property type="match status" value="1"/>
</dbReference>
<protein>
    <recommendedName>
        <fullName evidence="7">Protein kinase domain-containing protein</fullName>
    </recommendedName>
</protein>
<dbReference type="PROSITE" id="PS50011">
    <property type="entry name" value="PROTEIN_KINASE_DOM"/>
    <property type="match status" value="1"/>
</dbReference>
<accession>A0A2C9LCB9</accession>
<dbReference type="VEuPathDB" id="VectorBase:BGLAX_034492"/>
<dbReference type="PANTHER" id="PTHR11584:SF369">
    <property type="entry name" value="MITOGEN-ACTIVATED PROTEIN KINASE KINASE KINASE 19-RELATED"/>
    <property type="match status" value="1"/>
</dbReference>
<dbReference type="InterPro" id="IPR011009">
    <property type="entry name" value="Kinase-like_dom_sf"/>
</dbReference>
<evidence type="ECO:0000256" key="6">
    <source>
        <dbReference type="PROSITE-ProRule" id="PRU10141"/>
    </source>
</evidence>
<feature type="binding site" evidence="6">
    <location>
        <position position="42"/>
    </location>
    <ligand>
        <name>ATP</name>
        <dbReference type="ChEBI" id="CHEBI:30616"/>
    </ligand>
</feature>
<dbReference type="GO" id="GO:0005524">
    <property type="term" value="F:ATP binding"/>
    <property type="evidence" value="ECO:0007669"/>
    <property type="project" value="UniProtKB-UniRule"/>
</dbReference>
<keyword evidence="5 6" id="KW-0067">ATP-binding</keyword>
<dbReference type="STRING" id="6526.A0A2C9LCB9"/>
<dbReference type="Pfam" id="PF00069">
    <property type="entry name" value="Pkinase"/>
    <property type="match status" value="1"/>
</dbReference>
<keyword evidence="2" id="KW-0808">Transferase</keyword>
<keyword evidence="4" id="KW-0418">Kinase</keyword>
<dbReference type="SUPFAM" id="SSF56112">
    <property type="entry name" value="Protein kinase-like (PK-like)"/>
    <property type="match status" value="1"/>
</dbReference>
<dbReference type="GO" id="GO:0004674">
    <property type="term" value="F:protein serine/threonine kinase activity"/>
    <property type="evidence" value="ECO:0007669"/>
    <property type="project" value="UniProtKB-KW"/>
</dbReference>
<dbReference type="PROSITE" id="PS00107">
    <property type="entry name" value="PROTEIN_KINASE_ATP"/>
    <property type="match status" value="1"/>
</dbReference>
<dbReference type="InterPro" id="IPR000719">
    <property type="entry name" value="Prot_kinase_dom"/>
</dbReference>
<evidence type="ECO:0000256" key="1">
    <source>
        <dbReference type="ARBA" id="ARBA00022527"/>
    </source>
</evidence>
<feature type="domain" description="Protein kinase" evidence="7">
    <location>
        <begin position="13"/>
        <end position="271"/>
    </location>
</feature>
<evidence type="ECO:0000259" key="7">
    <source>
        <dbReference type="PROSITE" id="PS50011"/>
    </source>
</evidence>
<dbReference type="EnsemblMetazoa" id="BGLB029613-RD">
    <property type="protein sequence ID" value="BGLB029613-PD"/>
    <property type="gene ID" value="BGLB029613"/>
</dbReference>
<reference evidence="8" key="1">
    <citation type="submission" date="2020-05" db="UniProtKB">
        <authorList>
            <consortium name="EnsemblMetazoa"/>
        </authorList>
    </citation>
    <scope>IDENTIFICATION</scope>
    <source>
        <strain evidence="8">BB02</strain>
    </source>
</reference>
<dbReference type="GO" id="GO:0035556">
    <property type="term" value="P:intracellular signal transduction"/>
    <property type="evidence" value="ECO:0007669"/>
    <property type="project" value="UniProtKB-ARBA"/>
</dbReference>
<dbReference type="OrthoDB" id="266718at2759"/>
<evidence type="ECO:0000313" key="9">
    <source>
        <dbReference type="Proteomes" id="UP000076420"/>
    </source>
</evidence>
<dbReference type="KEGG" id="bgt:106072482"/>
<evidence type="ECO:0000256" key="5">
    <source>
        <dbReference type="ARBA" id="ARBA00022840"/>
    </source>
</evidence>
<dbReference type="VEuPathDB" id="VectorBase:BGLB029613"/>
<dbReference type="FunFam" id="1.10.510.10:FF:000571">
    <property type="entry name" value="Maternal embryonic leucine zipper kinase"/>
    <property type="match status" value="1"/>
</dbReference>
<evidence type="ECO:0000256" key="3">
    <source>
        <dbReference type="ARBA" id="ARBA00022741"/>
    </source>
</evidence>
<evidence type="ECO:0000256" key="4">
    <source>
        <dbReference type="ARBA" id="ARBA00022777"/>
    </source>
</evidence>
<keyword evidence="1" id="KW-0723">Serine/threonine-protein kinase</keyword>
<evidence type="ECO:0000256" key="2">
    <source>
        <dbReference type="ARBA" id="ARBA00022679"/>
    </source>
</evidence>
<keyword evidence="3 6" id="KW-0547">Nucleotide-binding</keyword>
<dbReference type="PANTHER" id="PTHR11584">
    <property type="entry name" value="SERINE/THREONINE PROTEIN KINASE"/>
    <property type="match status" value="1"/>
</dbReference>
<proteinExistence type="predicted"/>
<gene>
    <name evidence="8" type="primary">106072482</name>
</gene>
<dbReference type="SMART" id="SM00220">
    <property type="entry name" value="S_TKc"/>
    <property type="match status" value="1"/>
</dbReference>
<dbReference type="InterPro" id="IPR017441">
    <property type="entry name" value="Protein_kinase_ATP_BS"/>
</dbReference>
<dbReference type="AlphaFoldDB" id="A0A2C9LCB9"/>
<organism evidence="8 9">
    <name type="scientific">Biomphalaria glabrata</name>
    <name type="common">Bloodfluke planorb</name>
    <name type="synonym">Freshwater snail</name>
    <dbReference type="NCBI Taxonomy" id="6526"/>
    <lineage>
        <taxon>Eukaryota</taxon>
        <taxon>Metazoa</taxon>
        <taxon>Spiralia</taxon>
        <taxon>Lophotrochozoa</taxon>
        <taxon>Mollusca</taxon>
        <taxon>Gastropoda</taxon>
        <taxon>Heterobranchia</taxon>
        <taxon>Euthyneura</taxon>
        <taxon>Panpulmonata</taxon>
        <taxon>Hygrophila</taxon>
        <taxon>Lymnaeoidea</taxon>
        <taxon>Planorbidae</taxon>
        <taxon>Biomphalaria</taxon>
    </lineage>
</organism>
<evidence type="ECO:0000313" key="8">
    <source>
        <dbReference type="EnsemblMetazoa" id="BGLB029613-PD"/>
    </source>
</evidence>